<evidence type="ECO:0000256" key="1">
    <source>
        <dbReference type="ARBA" id="ARBA00022485"/>
    </source>
</evidence>
<name>A0A1Y0IF20_9GAMM</name>
<dbReference type="GO" id="GO:0051539">
    <property type="term" value="F:4 iron, 4 sulfur cluster binding"/>
    <property type="evidence" value="ECO:0007669"/>
    <property type="project" value="UniProtKB-KW"/>
</dbReference>
<keyword evidence="2" id="KW-0479">Metal-binding</keyword>
<dbReference type="InterPro" id="IPR017900">
    <property type="entry name" value="4Fe4S_Fe_S_CS"/>
</dbReference>
<accession>A0A1Y0IF20</accession>
<feature type="domain" description="4Fe-4S ferredoxin-type" evidence="5">
    <location>
        <begin position="10"/>
        <end position="42"/>
    </location>
</feature>
<feature type="domain" description="4Fe-4S ferredoxin-type" evidence="5">
    <location>
        <begin position="44"/>
        <end position="73"/>
    </location>
</feature>
<proteinExistence type="predicted"/>
<keyword evidence="3" id="KW-0408">Iron</keyword>
<reference evidence="6 7" key="1">
    <citation type="submission" date="2017-05" db="EMBL/GenBank/DDBJ databases">
        <title>Genomic insights into alkan degradation activity of Oleiphilus messinensis.</title>
        <authorList>
            <person name="Kozyavkin S.A."/>
            <person name="Slesarev A.I."/>
            <person name="Golyshin P.N."/>
            <person name="Korzhenkov A."/>
            <person name="Golyshina O.N."/>
            <person name="Toshchakov S.V."/>
        </authorList>
    </citation>
    <scope>NUCLEOTIDE SEQUENCE [LARGE SCALE GENOMIC DNA]</scope>
    <source>
        <strain evidence="6 7">ME102</strain>
    </source>
</reference>
<dbReference type="KEGG" id="ome:OLMES_3954"/>
<sequence>MPVASQITAVPVVIDEDKCIADKGCTTCIDVCPLDVLWIDERSGKAHMKYDECWYCMPCEKDCPTDAVTVNIPYLLK</sequence>
<evidence type="ECO:0000256" key="3">
    <source>
        <dbReference type="ARBA" id="ARBA00023004"/>
    </source>
</evidence>
<keyword evidence="7" id="KW-1185">Reference proteome</keyword>
<dbReference type="InterPro" id="IPR050157">
    <property type="entry name" value="PSI_iron-sulfur_center"/>
</dbReference>
<dbReference type="RefSeq" id="WP_087462810.1">
    <property type="nucleotide sequence ID" value="NZ_CP021425.1"/>
</dbReference>
<dbReference type="PANTHER" id="PTHR24960">
    <property type="entry name" value="PHOTOSYSTEM I IRON-SULFUR CENTER-RELATED"/>
    <property type="match status" value="1"/>
</dbReference>
<dbReference type="Pfam" id="PF12838">
    <property type="entry name" value="Fer4_7"/>
    <property type="match status" value="1"/>
</dbReference>
<dbReference type="SUPFAM" id="SSF54862">
    <property type="entry name" value="4Fe-4S ferredoxins"/>
    <property type="match status" value="1"/>
</dbReference>
<keyword evidence="1" id="KW-0004">4Fe-4S</keyword>
<dbReference type="AlphaFoldDB" id="A0A1Y0IF20"/>
<evidence type="ECO:0000313" key="7">
    <source>
        <dbReference type="Proteomes" id="UP000196027"/>
    </source>
</evidence>
<protein>
    <submittedName>
        <fullName evidence="6">4Fe-4S ferredoxin</fullName>
    </submittedName>
</protein>
<evidence type="ECO:0000256" key="2">
    <source>
        <dbReference type="ARBA" id="ARBA00022723"/>
    </source>
</evidence>
<dbReference type="Proteomes" id="UP000196027">
    <property type="component" value="Chromosome"/>
</dbReference>
<evidence type="ECO:0000313" key="6">
    <source>
        <dbReference type="EMBL" id="ARU57973.1"/>
    </source>
</evidence>
<dbReference type="InterPro" id="IPR017896">
    <property type="entry name" value="4Fe4S_Fe-S-bd"/>
</dbReference>
<evidence type="ECO:0000259" key="5">
    <source>
        <dbReference type="PROSITE" id="PS51379"/>
    </source>
</evidence>
<dbReference type="PROSITE" id="PS51379">
    <property type="entry name" value="4FE4S_FER_2"/>
    <property type="match status" value="2"/>
</dbReference>
<dbReference type="Gene3D" id="3.30.70.20">
    <property type="match status" value="1"/>
</dbReference>
<dbReference type="PANTHER" id="PTHR24960:SF71">
    <property type="entry name" value="BSR3197 PROTEIN"/>
    <property type="match status" value="1"/>
</dbReference>
<evidence type="ECO:0000256" key="4">
    <source>
        <dbReference type="ARBA" id="ARBA00023014"/>
    </source>
</evidence>
<dbReference type="OrthoDB" id="9808559at2"/>
<organism evidence="6 7">
    <name type="scientific">Oleiphilus messinensis</name>
    <dbReference type="NCBI Taxonomy" id="141451"/>
    <lineage>
        <taxon>Bacteria</taxon>
        <taxon>Pseudomonadati</taxon>
        <taxon>Pseudomonadota</taxon>
        <taxon>Gammaproteobacteria</taxon>
        <taxon>Oceanospirillales</taxon>
        <taxon>Oleiphilaceae</taxon>
        <taxon>Oleiphilus</taxon>
    </lineage>
</organism>
<dbReference type="EMBL" id="CP021425">
    <property type="protein sequence ID" value="ARU57973.1"/>
    <property type="molecule type" value="Genomic_DNA"/>
</dbReference>
<dbReference type="GO" id="GO:0046872">
    <property type="term" value="F:metal ion binding"/>
    <property type="evidence" value="ECO:0007669"/>
    <property type="project" value="UniProtKB-KW"/>
</dbReference>
<gene>
    <name evidence="6" type="ORF">OLMES_3954</name>
</gene>
<keyword evidence="4" id="KW-0411">Iron-sulfur</keyword>
<dbReference type="GO" id="GO:0005737">
    <property type="term" value="C:cytoplasm"/>
    <property type="evidence" value="ECO:0007669"/>
    <property type="project" value="TreeGrafter"/>
</dbReference>
<dbReference type="PROSITE" id="PS00198">
    <property type="entry name" value="4FE4S_FER_1"/>
    <property type="match status" value="1"/>
</dbReference>